<evidence type="ECO:0000313" key="2">
    <source>
        <dbReference type="Proteomes" id="UP001524499"/>
    </source>
</evidence>
<protein>
    <submittedName>
        <fullName evidence="1">Uncharacterized protein</fullName>
    </submittedName>
</protein>
<comment type="caution">
    <text evidence="1">The sequence shown here is derived from an EMBL/GenBank/DDBJ whole genome shotgun (WGS) entry which is preliminary data.</text>
</comment>
<evidence type="ECO:0000313" key="1">
    <source>
        <dbReference type="EMBL" id="MCQ8106422.1"/>
    </source>
</evidence>
<name>A0ABT1TLS5_9GAMM</name>
<reference evidence="1 2" key="1">
    <citation type="submission" date="2022-07" db="EMBL/GenBank/DDBJ databases">
        <title>Methylomonas rivi sp. nov., Methylomonas rosea sp. nov., Methylomonas aureus sp. nov. and Methylomonas subterranea sp. nov., four novel methanotrophs isolated from a freshwater creek and the deep terrestrial subsurface.</title>
        <authorList>
            <person name="Abin C."/>
            <person name="Sankaranarayanan K."/>
            <person name="Garner C."/>
            <person name="Sindelar R."/>
            <person name="Kotary K."/>
            <person name="Garner R."/>
            <person name="Barclay S."/>
            <person name="Lawson P."/>
            <person name="Krumholz L."/>
        </authorList>
    </citation>
    <scope>NUCLEOTIDE SEQUENCE [LARGE SCALE GENOMIC DNA]</scope>
    <source>
        <strain evidence="1 2">SURF-2</strain>
    </source>
</reference>
<organism evidence="1 2">
    <name type="scientific">Methylomonas subterranea</name>
    <dbReference type="NCBI Taxonomy" id="2952225"/>
    <lineage>
        <taxon>Bacteria</taxon>
        <taxon>Pseudomonadati</taxon>
        <taxon>Pseudomonadota</taxon>
        <taxon>Gammaproteobacteria</taxon>
        <taxon>Methylococcales</taxon>
        <taxon>Methylococcaceae</taxon>
        <taxon>Methylomonas</taxon>
    </lineage>
</organism>
<proteinExistence type="predicted"/>
<accession>A0ABT1TLS5</accession>
<keyword evidence="2" id="KW-1185">Reference proteome</keyword>
<dbReference type="RefSeq" id="WP_256604536.1">
    <property type="nucleotide sequence ID" value="NZ_JANIBJ010000072.1"/>
</dbReference>
<dbReference type="Proteomes" id="UP001524499">
    <property type="component" value="Unassembled WGS sequence"/>
</dbReference>
<dbReference type="EMBL" id="JANIBJ010000072">
    <property type="protein sequence ID" value="MCQ8106422.1"/>
    <property type="molecule type" value="Genomic_DNA"/>
</dbReference>
<gene>
    <name evidence="1" type="ORF">NP590_20150</name>
</gene>
<sequence length="69" mass="8130">MRGATVATDAPPYVGTSYRLSFDEADAYLFEAIAFDKKPEFTPDQFNKVYDVSEQLKTKYREMYERNFR</sequence>